<evidence type="ECO:0008006" key="4">
    <source>
        <dbReference type="Google" id="ProtNLM"/>
    </source>
</evidence>
<dbReference type="OrthoDB" id="1004635at2"/>
<organism evidence="2 3">
    <name type="scientific">Bacteroides helcogenes (strain ATCC 35417 / DSM 20613 / JCM 6297 / CCUG 15421 / P 36-108)</name>
    <dbReference type="NCBI Taxonomy" id="693979"/>
    <lineage>
        <taxon>Bacteria</taxon>
        <taxon>Pseudomonadati</taxon>
        <taxon>Bacteroidota</taxon>
        <taxon>Bacteroidia</taxon>
        <taxon>Bacteroidales</taxon>
        <taxon>Bacteroidaceae</taxon>
        <taxon>Bacteroides</taxon>
    </lineage>
</organism>
<keyword evidence="1" id="KW-0472">Membrane</keyword>
<feature type="transmembrane region" description="Helical" evidence="1">
    <location>
        <begin position="18"/>
        <end position="38"/>
    </location>
</feature>
<name>E6SUN3_BACT6</name>
<keyword evidence="1" id="KW-0812">Transmembrane</keyword>
<dbReference type="PATRIC" id="fig|693979.3.peg.1474"/>
<dbReference type="STRING" id="693979.Bache_1392"/>
<feature type="transmembrane region" description="Helical" evidence="1">
    <location>
        <begin position="85"/>
        <end position="103"/>
    </location>
</feature>
<reference key="1">
    <citation type="submission" date="2010-11" db="EMBL/GenBank/DDBJ databases">
        <title>The complete genome of Bacteroides helcogenes P 36-108.</title>
        <authorList>
            <consortium name="US DOE Joint Genome Institute (JGI-PGF)"/>
            <person name="Lucas S."/>
            <person name="Copeland A."/>
            <person name="Lapidus A."/>
            <person name="Bruce D."/>
            <person name="Goodwin L."/>
            <person name="Pitluck S."/>
            <person name="Kyrpides N."/>
            <person name="Mavromatis K."/>
            <person name="Ivanova N."/>
            <person name="Zeytun A."/>
            <person name="Brettin T."/>
            <person name="Detter J.C."/>
            <person name="Tapia R."/>
            <person name="Han C."/>
            <person name="Land M."/>
            <person name="Hauser L."/>
            <person name="Markowitz V."/>
            <person name="Cheng J.-F."/>
            <person name="Hugenholtz P."/>
            <person name="Woyke T."/>
            <person name="Wu D."/>
            <person name="Gronow S."/>
            <person name="Wellnitz S."/>
            <person name="Brambilla E."/>
            <person name="Klenk H.-P."/>
            <person name="Eisen J.A."/>
        </authorList>
    </citation>
    <scope>NUCLEOTIDE SEQUENCE</scope>
    <source>
        <strain>P 36-108</strain>
    </source>
</reference>
<keyword evidence="1" id="KW-1133">Transmembrane helix</keyword>
<evidence type="ECO:0000313" key="2">
    <source>
        <dbReference type="EMBL" id="ADV43397.1"/>
    </source>
</evidence>
<dbReference type="RefSeq" id="WP_013546991.1">
    <property type="nucleotide sequence ID" value="NC_014933.1"/>
</dbReference>
<gene>
    <name evidence="2" type="ordered locus">Bache_1392</name>
</gene>
<keyword evidence="3" id="KW-1185">Reference proteome</keyword>
<dbReference type="AlphaFoldDB" id="E6SUN3"/>
<proteinExistence type="predicted"/>
<feature type="transmembrane region" description="Helical" evidence="1">
    <location>
        <begin position="115"/>
        <end position="135"/>
    </location>
</feature>
<reference evidence="2 3" key="2">
    <citation type="journal article" date="2011" name="Stand. Genomic Sci.">
        <title>Complete genome sequence of Bacteroides helcogenes type strain (P 36-108).</title>
        <authorList>
            <person name="Pati A."/>
            <person name="Gronow S."/>
            <person name="Zeytun A."/>
            <person name="Lapidus A."/>
            <person name="Nolan M."/>
            <person name="Hammon N."/>
            <person name="Deshpande S."/>
            <person name="Cheng J.F."/>
            <person name="Tapia R."/>
            <person name="Han C."/>
            <person name="Goodwin L."/>
            <person name="Pitluck S."/>
            <person name="Liolios K."/>
            <person name="Pagani I."/>
            <person name="Ivanova N."/>
            <person name="Mavromatis K."/>
            <person name="Chen A."/>
            <person name="Palaniappan K."/>
            <person name="Land M."/>
            <person name="Hauser L."/>
            <person name="Chang Y.J."/>
            <person name="Jeffries C.D."/>
            <person name="Detter J.C."/>
            <person name="Brambilla E."/>
            <person name="Rohde M."/>
            <person name="Goker M."/>
            <person name="Woyke T."/>
            <person name="Bristow J."/>
            <person name="Eisen J.A."/>
            <person name="Markowitz V."/>
            <person name="Hugenholtz P."/>
            <person name="Kyrpides N.C."/>
            <person name="Klenk H.P."/>
            <person name="Lucas S."/>
        </authorList>
    </citation>
    <scope>NUCLEOTIDE SEQUENCE [LARGE SCALE GENOMIC DNA]</scope>
    <source>
        <strain evidence="3">ATCC 35417 / DSM 20613 / JCM 6297 / CCUG 15421 / P 36-108</strain>
    </source>
</reference>
<evidence type="ECO:0000256" key="1">
    <source>
        <dbReference type="SAM" id="Phobius"/>
    </source>
</evidence>
<sequence>METTIKLYSLNYNNIKTYLTAALFILGNMALPQLFHLVPQGGMTWLPIYFFTLTGAYKYGWKVGMLTAIASPIANSLLFGMPMPVVMPAILLKSVLLAAAAGFAARRFRRVSIPILFAVVMVYQVVGTLGEWAMIGDLRRAAQDFRIGLPGMVLQIVGGWLFIKYLIRK</sequence>
<dbReference type="eggNOG" id="ENOG502ZP1V">
    <property type="taxonomic scope" value="Bacteria"/>
</dbReference>
<dbReference type="KEGG" id="bhl:Bache_1392"/>
<protein>
    <recommendedName>
        <fullName evidence="4">ECF transporter S component</fullName>
    </recommendedName>
</protein>
<evidence type="ECO:0000313" key="3">
    <source>
        <dbReference type="Proteomes" id="UP000008630"/>
    </source>
</evidence>
<dbReference type="EMBL" id="CP002352">
    <property type="protein sequence ID" value="ADV43397.1"/>
    <property type="molecule type" value="Genomic_DNA"/>
</dbReference>
<dbReference type="Proteomes" id="UP000008630">
    <property type="component" value="Chromosome"/>
</dbReference>
<accession>E6SUN3</accession>
<feature type="transmembrane region" description="Helical" evidence="1">
    <location>
        <begin position="147"/>
        <end position="167"/>
    </location>
</feature>
<dbReference type="HOGENOM" id="CLU_1575354_0_0_10"/>